<reference evidence="2 3" key="1">
    <citation type="journal article" date="2018" name="Int. J. Syst. Evol. Microbiol.">
        <title>Parvibium lacunae gen. nov., sp. nov., a new member of the family Alcaligenaceae isolated from a freshwater pond.</title>
        <authorList>
            <person name="Chen W.M."/>
            <person name="Xie P.B."/>
            <person name="Hsu M.Y."/>
            <person name="Sheu S.Y."/>
        </authorList>
    </citation>
    <scope>NUCLEOTIDE SEQUENCE [LARGE SCALE GENOMIC DNA]</scope>
    <source>
        <strain evidence="2 3">KMB9</strain>
    </source>
</reference>
<evidence type="ECO:0000259" key="1">
    <source>
        <dbReference type="Pfam" id="PF01593"/>
    </source>
</evidence>
<dbReference type="Gene3D" id="3.30.70.1990">
    <property type="match status" value="1"/>
</dbReference>
<dbReference type="InterPro" id="IPR036188">
    <property type="entry name" value="FAD/NAD-bd_sf"/>
</dbReference>
<dbReference type="SUPFAM" id="SSF51905">
    <property type="entry name" value="FAD/NAD(P)-binding domain"/>
    <property type="match status" value="1"/>
</dbReference>
<evidence type="ECO:0000313" key="2">
    <source>
        <dbReference type="EMBL" id="RCS57139.1"/>
    </source>
</evidence>
<keyword evidence="3" id="KW-1185">Reference proteome</keyword>
<dbReference type="EMBL" id="QPGB01000004">
    <property type="protein sequence ID" value="RCS57139.1"/>
    <property type="molecule type" value="Genomic_DNA"/>
</dbReference>
<evidence type="ECO:0000313" key="3">
    <source>
        <dbReference type="Proteomes" id="UP000252357"/>
    </source>
</evidence>
<feature type="domain" description="Amine oxidase" evidence="1">
    <location>
        <begin position="22"/>
        <end position="326"/>
    </location>
</feature>
<dbReference type="PANTHER" id="PTHR42923:SF17">
    <property type="entry name" value="AMINE OXIDASE DOMAIN-CONTAINING PROTEIN"/>
    <property type="match status" value="1"/>
</dbReference>
<dbReference type="RefSeq" id="WP_114403281.1">
    <property type="nucleotide sequence ID" value="NZ_QPGB01000004.1"/>
</dbReference>
<organism evidence="2 3">
    <name type="scientific">Parvibium lacunae</name>
    <dbReference type="NCBI Taxonomy" id="1888893"/>
    <lineage>
        <taxon>Bacteria</taxon>
        <taxon>Pseudomonadati</taxon>
        <taxon>Pseudomonadota</taxon>
        <taxon>Betaproteobacteria</taxon>
        <taxon>Burkholderiales</taxon>
        <taxon>Alcaligenaceae</taxon>
        <taxon>Parvibium</taxon>
    </lineage>
</organism>
<dbReference type="FunFam" id="1.10.405.20:FF:000001">
    <property type="entry name" value="Amine oxidase"/>
    <property type="match status" value="1"/>
</dbReference>
<dbReference type="AlphaFoldDB" id="A0A368L0Q8"/>
<dbReference type="GO" id="GO:0016491">
    <property type="term" value="F:oxidoreductase activity"/>
    <property type="evidence" value="ECO:0007669"/>
    <property type="project" value="InterPro"/>
</dbReference>
<dbReference type="OrthoDB" id="20837at2"/>
<dbReference type="Pfam" id="PF01593">
    <property type="entry name" value="Amino_oxidase"/>
    <property type="match status" value="1"/>
</dbReference>
<gene>
    <name evidence="2" type="ORF">DU000_10070</name>
</gene>
<comment type="caution">
    <text evidence="2">The sequence shown here is derived from an EMBL/GenBank/DDBJ whole genome shotgun (WGS) entry which is preliminary data.</text>
</comment>
<dbReference type="Gene3D" id="3.50.50.60">
    <property type="entry name" value="FAD/NAD(P)-binding domain"/>
    <property type="match status" value="1"/>
</dbReference>
<protein>
    <submittedName>
        <fullName evidence="2">FAD-dependent oxidoreductase</fullName>
    </submittedName>
</protein>
<name>A0A368L0Q8_9BURK</name>
<dbReference type="Gene3D" id="1.10.405.20">
    <property type="match status" value="1"/>
</dbReference>
<accession>A0A368L0Q8</accession>
<dbReference type="PANTHER" id="PTHR42923">
    <property type="entry name" value="PROTOPORPHYRINOGEN OXIDASE"/>
    <property type="match status" value="1"/>
</dbReference>
<dbReference type="InterPro" id="IPR050464">
    <property type="entry name" value="Zeta_carotene_desat/Oxidored"/>
</dbReference>
<dbReference type="InterPro" id="IPR002937">
    <property type="entry name" value="Amino_oxidase"/>
</dbReference>
<sequence>MNPLLTPSPSRPHRIAIVGAGISGLGAAYQLVQHALQQHVPLTITLYEAADYLGGHSNTVEVEADGLRAPVDTGFLVFNERTYPNLLRLFAALEVPVAKSDMSFSVDVPGADIQWAGHNLNSVFADRRNLLNGQFWRMLKDILRFNQQATALATTASALNDSTQETALGDFLQMHHYSDAFRDWYLLPMAGSIWSCSTQQMLDFPVATFVRFCHNHGLLQVNNRPQWYTVRGGSREYVQRLATFLQKNHTTIRLNTPVEAIQRDIVRGRVAVSAGGGSEEFDSVILACHSDQALGLLKDPSLDEQSLLSDLRYQSNRAILHTDATLLPSNPRCWAAWNYFSGHFSQAAGDSAAAVGVTYLLNRLQPLPFHSPVMVTLNPVREPEPATVIATFDYAHPIFDRPAIAAQQRIAEIQGKRLTWFAGAWLGYGFHEDGLTAGWQAANALAAQCFPSLNGQPS</sequence>
<dbReference type="Proteomes" id="UP000252357">
    <property type="component" value="Unassembled WGS sequence"/>
</dbReference>
<proteinExistence type="predicted"/>